<dbReference type="OrthoDB" id="1696873at2759"/>
<protein>
    <recommendedName>
        <fullName evidence="3">Retrotransposon gag domain-containing protein</fullName>
    </recommendedName>
</protein>
<gene>
    <name evidence="1" type="ORF">RHSIM_Rhsim13G0105900</name>
</gene>
<dbReference type="Proteomes" id="UP000626092">
    <property type="component" value="Unassembled WGS sequence"/>
</dbReference>
<dbReference type="PANTHER" id="PTHR33223">
    <property type="entry name" value="CCHC-TYPE DOMAIN-CONTAINING PROTEIN"/>
    <property type="match status" value="1"/>
</dbReference>
<accession>A0A834L6H7</accession>
<name>A0A834L6H7_RHOSS</name>
<keyword evidence="2" id="KW-1185">Reference proteome</keyword>
<comment type="caution">
    <text evidence="1">The sequence shown here is derived from an EMBL/GenBank/DDBJ whole genome shotgun (WGS) entry which is preliminary data.</text>
</comment>
<dbReference type="AlphaFoldDB" id="A0A834L6H7"/>
<evidence type="ECO:0000313" key="1">
    <source>
        <dbReference type="EMBL" id="KAF7120025.1"/>
    </source>
</evidence>
<organism evidence="1 2">
    <name type="scientific">Rhododendron simsii</name>
    <name type="common">Sims's rhododendron</name>
    <dbReference type="NCBI Taxonomy" id="118357"/>
    <lineage>
        <taxon>Eukaryota</taxon>
        <taxon>Viridiplantae</taxon>
        <taxon>Streptophyta</taxon>
        <taxon>Embryophyta</taxon>
        <taxon>Tracheophyta</taxon>
        <taxon>Spermatophyta</taxon>
        <taxon>Magnoliopsida</taxon>
        <taxon>eudicotyledons</taxon>
        <taxon>Gunneridae</taxon>
        <taxon>Pentapetalae</taxon>
        <taxon>asterids</taxon>
        <taxon>Ericales</taxon>
        <taxon>Ericaceae</taxon>
        <taxon>Ericoideae</taxon>
        <taxon>Rhodoreae</taxon>
        <taxon>Rhododendron</taxon>
    </lineage>
</organism>
<dbReference type="PANTHER" id="PTHR33223:SF10">
    <property type="entry name" value="AMINOTRANSFERASE-LIKE PLANT MOBILE DOMAIN-CONTAINING PROTEIN"/>
    <property type="match status" value="1"/>
</dbReference>
<evidence type="ECO:0000313" key="2">
    <source>
        <dbReference type="Proteomes" id="UP000626092"/>
    </source>
</evidence>
<reference evidence="1" key="1">
    <citation type="submission" date="2019-11" db="EMBL/GenBank/DDBJ databases">
        <authorList>
            <person name="Liu Y."/>
            <person name="Hou J."/>
            <person name="Li T.-Q."/>
            <person name="Guan C.-H."/>
            <person name="Wu X."/>
            <person name="Wu H.-Z."/>
            <person name="Ling F."/>
            <person name="Zhang R."/>
            <person name="Shi X.-G."/>
            <person name="Ren J.-P."/>
            <person name="Chen E.-F."/>
            <person name="Sun J.-M."/>
        </authorList>
    </citation>
    <scope>NUCLEOTIDE SEQUENCE</scope>
    <source>
        <strain evidence="1">Adult_tree_wgs_1</strain>
        <tissue evidence="1">Leaves</tissue>
    </source>
</reference>
<sequence length="373" mass="43247">MLLWPKIFKDEVDIFKSAIINSVIEFQKIKVHEYLRLLNDRMAKKDRVINAFQKDVQMVATVIRLRTSSLSQDRDCLARPQENPRYEVPKESSGLFYNLAYTASHEMTLDGLREHRPRGRRHRGEVYKRRPTRAANPPMVTTPKVPQMKVEMVLEQLVLSPFTDAIKNARPLKNFTLPKFNQYDPKTGDAIAHLIHYQQMMSFHHADDPLMCKMFPSSFGTLGLLWFNKLPCKSVPDYKALSALFLQRFVKSQKIEKDIDSLLSLKKTGEVTLWYYANRNWDMFNEMEGCVQYQKVAVSSFKNGLYESAKEAYQDFYLHPPKDMDDLMVHIDHHCQMTEDMAARWKATGGLGKTELGRGGRVVYNIQKGKGKD</sequence>
<evidence type="ECO:0008006" key="3">
    <source>
        <dbReference type="Google" id="ProtNLM"/>
    </source>
</evidence>
<proteinExistence type="predicted"/>
<dbReference type="EMBL" id="WJXA01000013">
    <property type="protein sequence ID" value="KAF7120025.1"/>
    <property type="molecule type" value="Genomic_DNA"/>
</dbReference>